<dbReference type="RefSeq" id="WP_279529086.1">
    <property type="nucleotide sequence ID" value="NZ_CP122312.1"/>
</dbReference>
<reference evidence="4 5" key="1">
    <citation type="journal article" date="2019" name="Int. J. Syst. Evol. Microbiol.">
        <title>The Global Catalogue of Microorganisms (GCM) 10K type strain sequencing project: providing services to taxonomists for standard genome sequencing and annotation.</title>
        <authorList>
            <consortium name="The Broad Institute Genomics Platform"/>
            <consortium name="The Broad Institute Genome Sequencing Center for Infectious Disease"/>
            <person name="Wu L."/>
            <person name="Ma J."/>
        </authorList>
    </citation>
    <scope>NUCLEOTIDE SEQUENCE [LARGE SCALE GENOMIC DNA]</scope>
    <source>
        <strain evidence="4 5">XZGYJ-43</strain>
    </source>
</reference>
<dbReference type="SUPFAM" id="SSF53271">
    <property type="entry name" value="PRTase-like"/>
    <property type="match status" value="1"/>
</dbReference>
<dbReference type="InterPro" id="IPR000836">
    <property type="entry name" value="PRTase_dom"/>
</dbReference>
<dbReference type="EMBL" id="JBHTAR010000011">
    <property type="protein sequence ID" value="MFC7199142.1"/>
    <property type="molecule type" value="Genomic_DNA"/>
</dbReference>
<accession>A0ABD5Z1R5</accession>
<dbReference type="Gene3D" id="3.40.50.2020">
    <property type="match status" value="1"/>
</dbReference>
<evidence type="ECO:0000256" key="1">
    <source>
        <dbReference type="ARBA" id="ARBA00022676"/>
    </source>
</evidence>
<evidence type="ECO:0000313" key="5">
    <source>
        <dbReference type="Proteomes" id="UP001596447"/>
    </source>
</evidence>
<name>A0ABD5Z1R5_9EURY</name>
<dbReference type="PANTHER" id="PTHR43363">
    <property type="entry name" value="HYPOXANTHINE PHOSPHORIBOSYLTRANSFERASE"/>
    <property type="match status" value="1"/>
</dbReference>
<dbReference type="Pfam" id="PF00156">
    <property type="entry name" value="Pribosyltran"/>
    <property type="match status" value="1"/>
</dbReference>
<proteinExistence type="predicted"/>
<feature type="domain" description="Phosphoribosyltransferase" evidence="3">
    <location>
        <begin position="7"/>
        <end position="191"/>
    </location>
</feature>
<dbReference type="InterPro" id="IPR029057">
    <property type="entry name" value="PRTase-like"/>
</dbReference>
<dbReference type="Proteomes" id="UP001596447">
    <property type="component" value="Unassembled WGS sequence"/>
</dbReference>
<organism evidence="4 5">
    <name type="scientific">Halospeciosus flavus</name>
    <dbReference type="NCBI Taxonomy" id="3032283"/>
    <lineage>
        <taxon>Archaea</taxon>
        <taxon>Methanobacteriati</taxon>
        <taxon>Methanobacteriota</taxon>
        <taxon>Stenosarchaea group</taxon>
        <taxon>Halobacteria</taxon>
        <taxon>Halobacteriales</taxon>
        <taxon>Halobacteriaceae</taxon>
        <taxon>Halospeciosus</taxon>
    </lineage>
</organism>
<dbReference type="Gene3D" id="3.30.1310.20">
    <property type="entry name" value="PRTase-like"/>
    <property type="match status" value="1"/>
</dbReference>
<keyword evidence="1 4" id="KW-0328">Glycosyltransferase</keyword>
<gene>
    <name evidence="4" type="ORF">ACFQJ9_06885</name>
</gene>
<keyword evidence="2" id="KW-0808">Transferase</keyword>
<comment type="caution">
    <text evidence="4">The sequence shown here is derived from an EMBL/GenBank/DDBJ whole genome shotgun (WGS) entry which is preliminary data.</text>
</comment>
<dbReference type="CDD" id="cd06223">
    <property type="entry name" value="PRTases_typeI"/>
    <property type="match status" value="1"/>
</dbReference>
<sequence length="210" mass="22385">MFEDRTDAGERLADRLREEGVEADIVLAVPRGGLPLGRAVADALDAPLDIVAAKKLGAPENPELAIGAAASTGSVWVNDDLVERLGVDEAYIEAEREQAAETAKQKVDTYRDWPAPDLEGKRVVIVDDGVATGATIRACAMAAKDEGATYVTIAVPVGPPETLAALESLVDDVVCLQSPEHFGAVGRFYRDFSQVTDEEAMTYLDAEERG</sequence>
<evidence type="ECO:0000259" key="3">
    <source>
        <dbReference type="Pfam" id="PF00156"/>
    </source>
</evidence>
<evidence type="ECO:0000256" key="2">
    <source>
        <dbReference type="ARBA" id="ARBA00022679"/>
    </source>
</evidence>
<dbReference type="PANTHER" id="PTHR43363:SF1">
    <property type="entry name" value="HYPOXANTHINE-GUANINE PHOSPHORIBOSYLTRANSFERASE"/>
    <property type="match status" value="1"/>
</dbReference>
<evidence type="ECO:0000313" key="4">
    <source>
        <dbReference type="EMBL" id="MFC7199142.1"/>
    </source>
</evidence>
<dbReference type="AlphaFoldDB" id="A0ABD5Z1R5"/>
<protein>
    <submittedName>
        <fullName evidence="4">Phosphoribosyltransferase</fullName>
    </submittedName>
</protein>
<keyword evidence="5" id="KW-1185">Reference proteome</keyword>
<dbReference type="GO" id="GO:0016757">
    <property type="term" value="F:glycosyltransferase activity"/>
    <property type="evidence" value="ECO:0007669"/>
    <property type="project" value="UniProtKB-KW"/>
</dbReference>